<evidence type="ECO:0000256" key="4">
    <source>
        <dbReference type="ARBA" id="ARBA00023163"/>
    </source>
</evidence>
<dbReference type="SUPFAM" id="SSF57701">
    <property type="entry name" value="Zn2/Cys6 DNA-binding domain"/>
    <property type="match status" value="1"/>
</dbReference>
<organism evidence="7 8">
    <name type="scientific">Aspergillus glaucus CBS 516.65</name>
    <dbReference type="NCBI Taxonomy" id="1160497"/>
    <lineage>
        <taxon>Eukaryota</taxon>
        <taxon>Fungi</taxon>
        <taxon>Dikarya</taxon>
        <taxon>Ascomycota</taxon>
        <taxon>Pezizomycotina</taxon>
        <taxon>Eurotiomycetes</taxon>
        <taxon>Eurotiomycetidae</taxon>
        <taxon>Eurotiales</taxon>
        <taxon>Aspergillaceae</taxon>
        <taxon>Aspergillus</taxon>
        <taxon>Aspergillus subgen. Aspergillus</taxon>
    </lineage>
</organism>
<keyword evidence="8" id="KW-1185">Reference proteome</keyword>
<dbReference type="OrthoDB" id="5386330at2759"/>
<dbReference type="GO" id="GO:0045944">
    <property type="term" value="P:positive regulation of transcription by RNA polymerase II"/>
    <property type="evidence" value="ECO:0007669"/>
    <property type="project" value="TreeGrafter"/>
</dbReference>
<keyword evidence="5" id="KW-0539">Nucleus</keyword>
<name>A0A1L9V5P1_ASPGL</name>
<dbReference type="PANTHER" id="PTHR37534">
    <property type="entry name" value="TRANSCRIPTIONAL ACTIVATOR PROTEIN UGA3"/>
    <property type="match status" value="1"/>
</dbReference>
<keyword evidence="2" id="KW-0805">Transcription regulation</keyword>
<evidence type="ECO:0000259" key="6">
    <source>
        <dbReference type="Pfam" id="PF00172"/>
    </source>
</evidence>
<accession>A0A1L9V5P1</accession>
<reference evidence="8" key="1">
    <citation type="journal article" date="2017" name="Genome Biol.">
        <title>Comparative genomics reveals high biological diversity and specific adaptations in the industrially and medically important fungal genus Aspergillus.</title>
        <authorList>
            <person name="de Vries R.P."/>
            <person name="Riley R."/>
            <person name="Wiebenga A."/>
            <person name="Aguilar-Osorio G."/>
            <person name="Amillis S."/>
            <person name="Uchima C.A."/>
            <person name="Anderluh G."/>
            <person name="Asadollahi M."/>
            <person name="Askin M."/>
            <person name="Barry K."/>
            <person name="Battaglia E."/>
            <person name="Bayram O."/>
            <person name="Benocci T."/>
            <person name="Braus-Stromeyer S.A."/>
            <person name="Caldana C."/>
            <person name="Canovas D."/>
            <person name="Cerqueira G.C."/>
            <person name="Chen F."/>
            <person name="Chen W."/>
            <person name="Choi C."/>
            <person name="Clum A."/>
            <person name="Dos Santos R.A."/>
            <person name="Damasio A.R."/>
            <person name="Diallinas G."/>
            <person name="Emri T."/>
            <person name="Fekete E."/>
            <person name="Flipphi M."/>
            <person name="Freyberg S."/>
            <person name="Gallo A."/>
            <person name="Gournas C."/>
            <person name="Habgood R."/>
            <person name="Hainaut M."/>
            <person name="Harispe M.L."/>
            <person name="Henrissat B."/>
            <person name="Hilden K.S."/>
            <person name="Hope R."/>
            <person name="Hossain A."/>
            <person name="Karabika E."/>
            <person name="Karaffa L."/>
            <person name="Karanyi Z."/>
            <person name="Krasevec N."/>
            <person name="Kuo A."/>
            <person name="Kusch H."/>
            <person name="LaButti K."/>
            <person name="Lagendijk E.L."/>
            <person name="Lapidus A."/>
            <person name="Levasseur A."/>
            <person name="Lindquist E."/>
            <person name="Lipzen A."/>
            <person name="Logrieco A.F."/>
            <person name="MacCabe A."/>
            <person name="Maekelae M.R."/>
            <person name="Malavazi I."/>
            <person name="Melin P."/>
            <person name="Meyer V."/>
            <person name="Mielnichuk N."/>
            <person name="Miskei M."/>
            <person name="Molnar A.P."/>
            <person name="Mule G."/>
            <person name="Ngan C.Y."/>
            <person name="Orejas M."/>
            <person name="Orosz E."/>
            <person name="Ouedraogo J.P."/>
            <person name="Overkamp K.M."/>
            <person name="Park H.-S."/>
            <person name="Perrone G."/>
            <person name="Piumi F."/>
            <person name="Punt P.J."/>
            <person name="Ram A.F."/>
            <person name="Ramon A."/>
            <person name="Rauscher S."/>
            <person name="Record E."/>
            <person name="Riano-Pachon D.M."/>
            <person name="Robert V."/>
            <person name="Roehrig J."/>
            <person name="Ruller R."/>
            <person name="Salamov A."/>
            <person name="Salih N.S."/>
            <person name="Samson R.A."/>
            <person name="Sandor E."/>
            <person name="Sanguinetti M."/>
            <person name="Schuetze T."/>
            <person name="Sepcic K."/>
            <person name="Shelest E."/>
            <person name="Sherlock G."/>
            <person name="Sophianopoulou V."/>
            <person name="Squina F.M."/>
            <person name="Sun H."/>
            <person name="Susca A."/>
            <person name="Todd R.B."/>
            <person name="Tsang A."/>
            <person name="Unkles S.E."/>
            <person name="van de Wiele N."/>
            <person name="van Rossen-Uffink D."/>
            <person name="Oliveira J.V."/>
            <person name="Vesth T.C."/>
            <person name="Visser J."/>
            <person name="Yu J.-H."/>
            <person name="Zhou M."/>
            <person name="Andersen M.R."/>
            <person name="Archer D.B."/>
            <person name="Baker S.E."/>
            <person name="Benoit I."/>
            <person name="Brakhage A.A."/>
            <person name="Braus G.H."/>
            <person name="Fischer R."/>
            <person name="Frisvad J.C."/>
            <person name="Goldman G.H."/>
            <person name="Houbraken J."/>
            <person name="Oakley B."/>
            <person name="Pocsi I."/>
            <person name="Scazzocchio C."/>
            <person name="Seiboth B."/>
            <person name="vanKuyk P.A."/>
            <person name="Wortman J."/>
            <person name="Dyer P.S."/>
            <person name="Grigoriev I.V."/>
        </authorList>
    </citation>
    <scope>NUCLEOTIDE SEQUENCE [LARGE SCALE GENOMIC DNA]</scope>
    <source>
        <strain evidence="8">CBS 516.65</strain>
    </source>
</reference>
<feature type="domain" description="Zn(2)-C6 fungal-type" evidence="6">
    <location>
        <begin position="9"/>
        <end position="42"/>
    </location>
</feature>
<dbReference type="InterPro" id="IPR021858">
    <property type="entry name" value="Fun_TF"/>
</dbReference>
<dbReference type="PANTHER" id="PTHR37534:SF48">
    <property type="entry name" value="FINGER DOMAIN PROTEIN, PUTATIVE-RELATED"/>
    <property type="match status" value="1"/>
</dbReference>
<evidence type="ECO:0000256" key="5">
    <source>
        <dbReference type="ARBA" id="ARBA00023242"/>
    </source>
</evidence>
<dbReference type="InterPro" id="IPR036864">
    <property type="entry name" value="Zn2-C6_fun-type_DNA-bd_sf"/>
</dbReference>
<evidence type="ECO:0000313" key="7">
    <source>
        <dbReference type="EMBL" id="OJJ79162.1"/>
    </source>
</evidence>
<evidence type="ECO:0000256" key="1">
    <source>
        <dbReference type="ARBA" id="ARBA00004123"/>
    </source>
</evidence>
<dbReference type="CDD" id="cd00067">
    <property type="entry name" value="GAL4"/>
    <property type="match status" value="1"/>
</dbReference>
<comment type="subcellular location">
    <subcellularLocation>
        <location evidence="1">Nucleus</location>
    </subcellularLocation>
</comment>
<dbReference type="EMBL" id="KV878921">
    <property type="protein sequence ID" value="OJJ79162.1"/>
    <property type="molecule type" value="Genomic_DNA"/>
</dbReference>
<dbReference type="InterPro" id="IPR001138">
    <property type="entry name" value="Zn2Cys6_DnaBD"/>
</dbReference>
<gene>
    <name evidence="7" type="ORF">ASPGLDRAFT_52924</name>
</gene>
<proteinExistence type="predicted"/>
<dbReference type="Proteomes" id="UP000184300">
    <property type="component" value="Unassembled WGS sequence"/>
</dbReference>
<keyword evidence="3" id="KW-0238">DNA-binding</keyword>
<dbReference type="Pfam" id="PF00172">
    <property type="entry name" value="Zn_clus"/>
    <property type="match status" value="1"/>
</dbReference>
<evidence type="ECO:0000313" key="8">
    <source>
        <dbReference type="Proteomes" id="UP000184300"/>
    </source>
</evidence>
<keyword evidence="4" id="KW-0804">Transcription</keyword>
<dbReference type="GO" id="GO:0005634">
    <property type="term" value="C:nucleus"/>
    <property type="evidence" value="ECO:0007669"/>
    <property type="project" value="UniProtKB-SubCell"/>
</dbReference>
<dbReference type="GO" id="GO:0000981">
    <property type="term" value="F:DNA-binding transcription factor activity, RNA polymerase II-specific"/>
    <property type="evidence" value="ECO:0007669"/>
    <property type="project" value="InterPro"/>
</dbReference>
<dbReference type="GeneID" id="34464125"/>
<dbReference type="Pfam" id="PF11951">
    <property type="entry name" value="Fungal_trans_2"/>
    <property type="match status" value="1"/>
</dbReference>
<evidence type="ECO:0000256" key="3">
    <source>
        <dbReference type="ARBA" id="ARBA00023125"/>
    </source>
</evidence>
<dbReference type="RefSeq" id="XP_022395860.1">
    <property type="nucleotide sequence ID" value="XM_022547864.1"/>
</dbReference>
<evidence type="ECO:0000256" key="2">
    <source>
        <dbReference type="ARBA" id="ARBA00023015"/>
    </source>
</evidence>
<sequence>MESDRKRHCWECLRRSLVCDFTRPACKRCIASGIACPGYEETQPPRLKWLQPGKVKSRKARRTRKLDEKVITTTENTIISFAKPHYELKTDVHTFFQASEYFNARIFPGILPILGLGSNSAVYQISPRMFQNGMTRPDYVRLGLVCASLSHRINQTREDPQSNSLATTFFHYRGLIIRSLNEDIGVDHKRMSNLVVAGILTLVIVDSQQGASSFWRYHLQGARRIIALRGGMRSFAKSTGAIPLLLLFVRIAVMGDTSSPASDLALAPAHLEELGFVIEHYGNRLFAFQGLPTSLFAETIKINHLRMRAAKHIPVGEEDLTYEAYEILNRIESFSPEQWTESKPSSKREEWMLLGKVHRAAVALYCIHSLQSVSVLPHIPLYREICGAHGRNLHNLLKQAMSSPSTKLFMLWPLIMLGVEAVKGGVAMRSFVQWQLPELSRGTGMLAPLTAKDVLKRFWDSGETDWDSCFDRPYAFMMEPAVEVSKLS</sequence>
<dbReference type="AlphaFoldDB" id="A0A1L9V5P1"/>
<dbReference type="VEuPathDB" id="FungiDB:ASPGLDRAFT_52924"/>
<dbReference type="GO" id="GO:0008270">
    <property type="term" value="F:zinc ion binding"/>
    <property type="evidence" value="ECO:0007669"/>
    <property type="project" value="InterPro"/>
</dbReference>
<protein>
    <recommendedName>
        <fullName evidence="6">Zn(2)-C6 fungal-type domain-containing protein</fullName>
    </recommendedName>
</protein>
<dbReference type="GO" id="GO:0000976">
    <property type="term" value="F:transcription cis-regulatory region binding"/>
    <property type="evidence" value="ECO:0007669"/>
    <property type="project" value="TreeGrafter"/>
</dbReference>